<protein>
    <submittedName>
        <fullName evidence="1">Uncharacterized protein</fullName>
    </submittedName>
</protein>
<gene>
    <name evidence="1" type="ORF">BD410DRAFT_399409</name>
</gene>
<evidence type="ECO:0000313" key="1">
    <source>
        <dbReference type="EMBL" id="TDL13575.1"/>
    </source>
</evidence>
<accession>A0A4Y7PE66</accession>
<dbReference type="Proteomes" id="UP000294933">
    <property type="component" value="Unassembled WGS sequence"/>
</dbReference>
<organism evidence="1 2">
    <name type="scientific">Rickenella mellea</name>
    <dbReference type="NCBI Taxonomy" id="50990"/>
    <lineage>
        <taxon>Eukaryota</taxon>
        <taxon>Fungi</taxon>
        <taxon>Dikarya</taxon>
        <taxon>Basidiomycota</taxon>
        <taxon>Agaricomycotina</taxon>
        <taxon>Agaricomycetes</taxon>
        <taxon>Hymenochaetales</taxon>
        <taxon>Rickenellaceae</taxon>
        <taxon>Rickenella</taxon>
    </lineage>
</organism>
<dbReference type="AlphaFoldDB" id="A0A4Y7PE66"/>
<reference evidence="1 2" key="1">
    <citation type="submission" date="2018-06" db="EMBL/GenBank/DDBJ databases">
        <title>A transcriptomic atlas of mushroom development highlights an independent origin of complex multicellularity.</title>
        <authorList>
            <consortium name="DOE Joint Genome Institute"/>
            <person name="Krizsan K."/>
            <person name="Almasi E."/>
            <person name="Merenyi Z."/>
            <person name="Sahu N."/>
            <person name="Viragh M."/>
            <person name="Koszo T."/>
            <person name="Mondo S."/>
            <person name="Kiss B."/>
            <person name="Balint B."/>
            <person name="Kues U."/>
            <person name="Barry K."/>
            <person name="Hegedus J.C."/>
            <person name="Henrissat B."/>
            <person name="Johnson J."/>
            <person name="Lipzen A."/>
            <person name="Ohm R."/>
            <person name="Nagy I."/>
            <person name="Pangilinan J."/>
            <person name="Yan J."/>
            <person name="Xiong Y."/>
            <person name="Grigoriev I.V."/>
            <person name="Hibbett D.S."/>
            <person name="Nagy L.G."/>
        </authorList>
    </citation>
    <scope>NUCLEOTIDE SEQUENCE [LARGE SCALE GENOMIC DNA]</scope>
    <source>
        <strain evidence="1 2">SZMC22713</strain>
    </source>
</reference>
<evidence type="ECO:0000313" key="2">
    <source>
        <dbReference type="Proteomes" id="UP000294933"/>
    </source>
</evidence>
<name>A0A4Y7PE66_9AGAM</name>
<sequence length="211" mass="23935">MSYVMYHVLFVTDHAFLDFATSFREPVRILYTPRMHQETKKHSVIFLNIENMAARGHPLHRAERRVTLLPNSESPHHHLLYPPNGNLASTLRCEQSNCKLVIITISGAGKTSIRLITNLNGLINQLESVAYKITSRFSTGYESYDRDGLYQEDRRPKTLPASQELEAGCLRRTSNLGVDCMITALLFIGSILPRCGRRAVDVGRQPARRVK</sequence>
<dbReference type="EMBL" id="ML170544">
    <property type="protein sequence ID" value="TDL13575.1"/>
    <property type="molecule type" value="Genomic_DNA"/>
</dbReference>
<dbReference type="VEuPathDB" id="FungiDB:BD410DRAFT_399409"/>
<proteinExistence type="predicted"/>
<keyword evidence="2" id="KW-1185">Reference proteome</keyword>